<evidence type="ECO:0000256" key="2">
    <source>
        <dbReference type="ARBA" id="ARBA00022801"/>
    </source>
</evidence>
<evidence type="ECO:0000256" key="3">
    <source>
        <dbReference type="PIRSR" id="PIRSR005902-1"/>
    </source>
</evidence>
<comment type="caution">
    <text evidence="4">The sequence shown here is derived from an EMBL/GenBank/DDBJ whole genome shotgun (WGS) entry which is preliminary data.</text>
</comment>
<evidence type="ECO:0000256" key="1">
    <source>
        <dbReference type="ARBA" id="ARBA00022723"/>
    </source>
</evidence>
<keyword evidence="1 3" id="KW-0479">Metal-binding</keyword>
<organism evidence="4 5">
    <name type="scientific">Lactobacillus corticis</name>
    <dbReference type="NCBI Taxonomy" id="2201249"/>
    <lineage>
        <taxon>Bacteria</taxon>
        <taxon>Bacillati</taxon>
        <taxon>Bacillota</taxon>
        <taxon>Bacilli</taxon>
        <taxon>Lactobacillales</taxon>
        <taxon>Lactobacillaceae</taxon>
        <taxon>Lactobacillus</taxon>
    </lineage>
</organism>
<name>A0A916QGI7_9LACO</name>
<dbReference type="Pfam" id="PF01026">
    <property type="entry name" value="TatD_DNase"/>
    <property type="match status" value="1"/>
</dbReference>
<dbReference type="InterPro" id="IPR001130">
    <property type="entry name" value="TatD-like"/>
</dbReference>
<dbReference type="GO" id="GO:0005829">
    <property type="term" value="C:cytosol"/>
    <property type="evidence" value="ECO:0007669"/>
    <property type="project" value="TreeGrafter"/>
</dbReference>
<dbReference type="InterPro" id="IPR018228">
    <property type="entry name" value="DNase_TatD-rel_CS"/>
</dbReference>
<accession>A0A916QGI7</accession>
<feature type="binding site" evidence="3">
    <location>
        <position position="153"/>
    </location>
    <ligand>
        <name>a divalent metal cation</name>
        <dbReference type="ChEBI" id="CHEBI:60240"/>
        <label>2</label>
    </ligand>
</feature>
<proteinExistence type="predicted"/>
<dbReference type="GO" id="GO:0004536">
    <property type="term" value="F:DNA nuclease activity"/>
    <property type="evidence" value="ECO:0007669"/>
    <property type="project" value="InterPro"/>
</dbReference>
<dbReference type="CDD" id="cd01310">
    <property type="entry name" value="TatD_DNAse"/>
    <property type="match status" value="1"/>
</dbReference>
<dbReference type="InterPro" id="IPR032466">
    <property type="entry name" value="Metal_Hydrolase"/>
</dbReference>
<dbReference type="PIRSF" id="PIRSF005902">
    <property type="entry name" value="DNase_TatD"/>
    <property type="match status" value="1"/>
</dbReference>
<dbReference type="Gene3D" id="3.20.20.140">
    <property type="entry name" value="Metal-dependent hydrolases"/>
    <property type="match status" value="1"/>
</dbReference>
<keyword evidence="5" id="KW-1185">Reference proteome</keyword>
<protein>
    <submittedName>
        <fullName evidence="4">TatD family hydrolase</fullName>
    </submittedName>
</protein>
<sequence>MELIDNHTHLNDEPFRGRERYYIERAHALGVNKMICVGQDPDFNQRAIDLAQRFDEVFAMVGYCPDVAKNFDKKAEHHLIEQLQLPKVVALGEIGLDYYWDESPRPVQQQVFERQLEIAHDLAMPVDIHTRDAFADCYEILKRHDLQYGAVLHSYNGGPEMTEKFLDLNVQFSFSGVASFTKASEVHESVKMVPLERLLVETDAPYLTPKPYRGKQNEPSYVYYTAKAIADLKDCSLAEVAEKTYHNTMKVYHLEEKAIQRSNSC</sequence>
<dbReference type="FunFam" id="3.20.20.140:FF:000005">
    <property type="entry name" value="TatD family hydrolase"/>
    <property type="match status" value="1"/>
</dbReference>
<evidence type="ECO:0000313" key="5">
    <source>
        <dbReference type="Proteomes" id="UP000677218"/>
    </source>
</evidence>
<dbReference type="PANTHER" id="PTHR46124">
    <property type="entry name" value="D-AMINOACYL-TRNA DEACYLASE"/>
    <property type="match status" value="1"/>
</dbReference>
<dbReference type="RefSeq" id="WP_212780576.1">
    <property type="nucleotide sequence ID" value="NZ_BMAY01000004.1"/>
</dbReference>
<reference evidence="4" key="1">
    <citation type="submission" date="2020-08" db="EMBL/GenBank/DDBJ databases">
        <title>Taxonomic study for Lactobacillus species isolated from hardwood bark.</title>
        <authorList>
            <person name="Tohno M."/>
            <person name="Tanizawa Y."/>
        </authorList>
    </citation>
    <scope>NUCLEOTIDE SEQUENCE</scope>
    <source>
        <strain evidence="4">B40</strain>
    </source>
</reference>
<dbReference type="AlphaFoldDB" id="A0A916QGI7"/>
<dbReference type="GO" id="GO:0046872">
    <property type="term" value="F:metal ion binding"/>
    <property type="evidence" value="ECO:0007669"/>
    <property type="project" value="UniProtKB-KW"/>
</dbReference>
<dbReference type="GO" id="GO:0016788">
    <property type="term" value="F:hydrolase activity, acting on ester bonds"/>
    <property type="evidence" value="ECO:0007669"/>
    <property type="project" value="InterPro"/>
</dbReference>
<feature type="binding site" evidence="3">
    <location>
        <position position="9"/>
    </location>
    <ligand>
        <name>a divalent metal cation</name>
        <dbReference type="ChEBI" id="CHEBI:60240"/>
        <label>1</label>
    </ligand>
</feature>
<feature type="binding site" evidence="3">
    <location>
        <position position="129"/>
    </location>
    <ligand>
        <name>a divalent metal cation</name>
        <dbReference type="ChEBI" id="CHEBI:60240"/>
        <label>2</label>
    </ligand>
</feature>
<dbReference type="SUPFAM" id="SSF51556">
    <property type="entry name" value="Metallo-dependent hydrolases"/>
    <property type="match status" value="1"/>
</dbReference>
<feature type="binding site" evidence="3">
    <location>
        <position position="203"/>
    </location>
    <ligand>
        <name>a divalent metal cation</name>
        <dbReference type="ChEBI" id="CHEBI:60240"/>
        <label>1</label>
    </ligand>
</feature>
<dbReference type="InterPro" id="IPR015991">
    <property type="entry name" value="TatD/YcfH-like"/>
</dbReference>
<dbReference type="Proteomes" id="UP000677218">
    <property type="component" value="Unassembled WGS sequence"/>
</dbReference>
<dbReference type="PROSITE" id="PS01091">
    <property type="entry name" value="TATD_3"/>
    <property type="match status" value="1"/>
</dbReference>
<dbReference type="EMBL" id="BMAY01000004">
    <property type="protein sequence ID" value="GFZ26884.1"/>
    <property type="molecule type" value="Genomic_DNA"/>
</dbReference>
<feature type="binding site" evidence="3">
    <location>
        <position position="93"/>
    </location>
    <ligand>
        <name>a divalent metal cation</name>
        <dbReference type="ChEBI" id="CHEBI:60240"/>
        <label>1</label>
    </ligand>
</feature>
<evidence type="ECO:0000313" key="4">
    <source>
        <dbReference type="EMBL" id="GFZ26884.1"/>
    </source>
</evidence>
<feature type="binding site" evidence="3">
    <location>
        <position position="7"/>
    </location>
    <ligand>
        <name>a divalent metal cation</name>
        <dbReference type="ChEBI" id="CHEBI:60240"/>
        <label>1</label>
    </ligand>
</feature>
<dbReference type="PANTHER" id="PTHR46124:SF2">
    <property type="entry name" value="D-AMINOACYL-TRNA DEACYLASE"/>
    <property type="match status" value="1"/>
</dbReference>
<keyword evidence="2 4" id="KW-0378">Hydrolase</keyword>
<gene>
    <name evidence="4" type="primary">tatD</name>
    <name evidence="4" type="ORF">LCB40_07640</name>
</gene>
<dbReference type="NCBIfam" id="TIGR00010">
    <property type="entry name" value="YchF/TatD family DNA exonuclease"/>
    <property type="match status" value="1"/>
</dbReference>